<dbReference type="Proteomes" id="UP001055811">
    <property type="component" value="Linkage Group LG08"/>
</dbReference>
<dbReference type="EMBL" id="CM042016">
    <property type="protein sequence ID" value="KAI3700942.1"/>
    <property type="molecule type" value="Genomic_DNA"/>
</dbReference>
<evidence type="ECO:0000313" key="1">
    <source>
        <dbReference type="EMBL" id="KAI3700942.1"/>
    </source>
</evidence>
<gene>
    <name evidence="1" type="ORF">L2E82_45583</name>
</gene>
<keyword evidence="2" id="KW-1185">Reference proteome</keyword>
<reference evidence="2" key="1">
    <citation type="journal article" date="2022" name="Mol. Ecol. Resour.">
        <title>The genomes of chicory, endive, great burdock and yacon provide insights into Asteraceae palaeo-polyploidization history and plant inulin production.</title>
        <authorList>
            <person name="Fan W."/>
            <person name="Wang S."/>
            <person name="Wang H."/>
            <person name="Wang A."/>
            <person name="Jiang F."/>
            <person name="Liu H."/>
            <person name="Zhao H."/>
            <person name="Xu D."/>
            <person name="Zhang Y."/>
        </authorList>
    </citation>
    <scope>NUCLEOTIDE SEQUENCE [LARGE SCALE GENOMIC DNA]</scope>
    <source>
        <strain evidence="2">cv. Punajuju</strain>
    </source>
</reference>
<proteinExistence type="predicted"/>
<reference evidence="1 2" key="2">
    <citation type="journal article" date="2022" name="Mol. Ecol. Resour.">
        <title>The genomes of chicory, endive, great burdock and yacon provide insights into Asteraceae paleo-polyploidization history and plant inulin production.</title>
        <authorList>
            <person name="Fan W."/>
            <person name="Wang S."/>
            <person name="Wang H."/>
            <person name="Wang A."/>
            <person name="Jiang F."/>
            <person name="Liu H."/>
            <person name="Zhao H."/>
            <person name="Xu D."/>
            <person name="Zhang Y."/>
        </authorList>
    </citation>
    <scope>NUCLEOTIDE SEQUENCE [LARGE SCALE GENOMIC DNA]</scope>
    <source>
        <strain evidence="2">cv. Punajuju</strain>
        <tissue evidence="1">Leaves</tissue>
    </source>
</reference>
<name>A0ACB8ZSE6_CICIN</name>
<organism evidence="1 2">
    <name type="scientific">Cichorium intybus</name>
    <name type="common">Chicory</name>
    <dbReference type="NCBI Taxonomy" id="13427"/>
    <lineage>
        <taxon>Eukaryota</taxon>
        <taxon>Viridiplantae</taxon>
        <taxon>Streptophyta</taxon>
        <taxon>Embryophyta</taxon>
        <taxon>Tracheophyta</taxon>
        <taxon>Spermatophyta</taxon>
        <taxon>Magnoliopsida</taxon>
        <taxon>eudicotyledons</taxon>
        <taxon>Gunneridae</taxon>
        <taxon>Pentapetalae</taxon>
        <taxon>asterids</taxon>
        <taxon>campanulids</taxon>
        <taxon>Asterales</taxon>
        <taxon>Asteraceae</taxon>
        <taxon>Cichorioideae</taxon>
        <taxon>Cichorieae</taxon>
        <taxon>Cichoriinae</taxon>
        <taxon>Cichorium</taxon>
    </lineage>
</organism>
<sequence>MFRVNHDFLQFPEGPAASAEYRSRRDALTGHRVLEATVIDRAILGEAGLWGEIEPFLHRTWTHRDASFTCRGWDRIMATDEDVVYTELLLEFLSTIEYTPKATDPQARLIRFRLGGEHRECSLREFARDLPGEPPPRSTPPPHAPHRLHLHHAAGGGREGVQGGHDVFLGSPRPLQFVRAPTEPPQAPQPAYAQPDRRRRRAAAPEPAPVEPQPQEDSAAIHRLEVRLTRMEDQLEWIGEVLSELAAQQGRCPRPFPARAHDHEAGSSRPPGGS</sequence>
<protein>
    <submittedName>
        <fullName evidence="1">Uncharacterized protein</fullName>
    </submittedName>
</protein>
<accession>A0ACB8ZSE6</accession>
<evidence type="ECO:0000313" key="2">
    <source>
        <dbReference type="Proteomes" id="UP001055811"/>
    </source>
</evidence>
<comment type="caution">
    <text evidence="1">The sequence shown here is derived from an EMBL/GenBank/DDBJ whole genome shotgun (WGS) entry which is preliminary data.</text>
</comment>